<dbReference type="Proteomes" id="UP001480595">
    <property type="component" value="Unassembled WGS sequence"/>
</dbReference>
<dbReference type="RefSeq" id="XP_066721687.1">
    <property type="nucleotide sequence ID" value="XM_066853546.1"/>
</dbReference>
<keyword evidence="3" id="KW-1185">Reference proteome</keyword>
<gene>
    <name evidence="2" type="ORF">PG994_002137</name>
</gene>
<feature type="chain" id="PRO_5045870910" description="Cyanovirin-N domain-containing protein" evidence="1">
    <location>
        <begin position="24"/>
        <end position="138"/>
    </location>
</feature>
<evidence type="ECO:0000313" key="2">
    <source>
        <dbReference type="EMBL" id="KAK8087163.1"/>
    </source>
</evidence>
<sequence length="138" mass="14717">MQFSQLVPLVGGLLLSQGSFVAAEAGFAGSCIQNSFRLNTHGDFEAICSTRDPAYHERSNINLNLCIVHRDADILPGDNGNFMASCRLVGLRGRSIEAVCPDAMGVNVTTELDLNTVLFNSDGILACFGHYGQSLGHA</sequence>
<protein>
    <recommendedName>
        <fullName evidence="4">Cyanovirin-N domain-containing protein</fullName>
    </recommendedName>
</protein>
<dbReference type="SUPFAM" id="SSF51322">
    <property type="entry name" value="Cyanovirin-N"/>
    <property type="match status" value="1"/>
</dbReference>
<proteinExistence type="predicted"/>
<dbReference type="Gene3D" id="2.30.60.10">
    <property type="entry name" value="Cyanovirin-N"/>
    <property type="match status" value="1"/>
</dbReference>
<evidence type="ECO:0008006" key="4">
    <source>
        <dbReference type="Google" id="ProtNLM"/>
    </source>
</evidence>
<dbReference type="GeneID" id="92086609"/>
<dbReference type="EMBL" id="JAQQWL010000002">
    <property type="protein sequence ID" value="KAK8087163.1"/>
    <property type="molecule type" value="Genomic_DNA"/>
</dbReference>
<name>A0ABR1WVL1_9PEZI</name>
<reference evidence="2 3" key="1">
    <citation type="submission" date="2023-01" db="EMBL/GenBank/DDBJ databases">
        <title>Analysis of 21 Apiospora genomes using comparative genomics revels a genus with tremendous synthesis potential of carbohydrate active enzymes and secondary metabolites.</title>
        <authorList>
            <person name="Sorensen T."/>
        </authorList>
    </citation>
    <scope>NUCLEOTIDE SEQUENCE [LARGE SCALE GENOMIC DNA]</scope>
    <source>
        <strain evidence="2 3">CBS 135458</strain>
    </source>
</reference>
<dbReference type="InterPro" id="IPR036673">
    <property type="entry name" value="Cyanovirin-N_sf"/>
</dbReference>
<feature type="signal peptide" evidence="1">
    <location>
        <begin position="1"/>
        <end position="23"/>
    </location>
</feature>
<evidence type="ECO:0000313" key="3">
    <source>
        <dbReference type="Proteomes" id="UP001480595"/>
    </source>
</evidence>
<accession>A0ABR1WVL1</accession>
<comment type="caution">
    <text evidence="2">The sequence shown here is derived from an EMBL/GenBank/DDBJ whole genome shotgun (WGS) entry which is preliminary data.</text>
</comment>
<keyword evidence="1" id="KW-0732">Signal</keyword>
<organism evidence="2 3">
    <name type="scientific">Apiospora phragmitis</name>
    <dbReference type="NCBI Taxonomy" id="2905665"/>
    <lineage>
        <taxon>Eukaryota</taxon>
        <taxon>Fungi</taxon>
        <taxon>Dikarya</taxon>
        <taxon>Ascomycota</taxon>
        <taxon>Pezizomycotina</taxon>
        <taxon>Sordariomycetes</taxon>
        <taxon>Xylariomycetidae</taxon>
        <taxon>Amphisphaeriales</taxon>
        <taxon>Apiosporaceae</taxon>
        <taxon>Apiospora</taxon>
    </lineage>
</organism>
<evidence type="ECO:0000256" key="1">
    <source>
        <dbReference type="SAM" id="SignalP"/>
    </source>
</evidence>